<gene>
    <name evidence="2" type="ORF">Vafri_16284</name>
</gene>
<dbReference type="Proteomes" id="UP000747399">
    <property type="component" value="Unassembled WGS sequence"/>
</dbReference>
<sequence length="136" mass="15523">MKPTISNFKSTCRWSDRFEEPEVANLVAKELQPLLEREKDVTPASAKRRTRAPSPWRCLRGIHLEGDDGGGEVPGRQFGALLRTLHHARYFQRHVLHHLRVQDSCGDWVLAPLPVQPRHQGRLEPPQLPAGQQETQ</sequence>
<comment type="caution">
    <text evidence="2">The sequence shown here is derived from an EMBL/GenBank/DDBJ whole genome shotgun (WGS) entry which is preliminary data.</text>
</comment>
<dbReference type="EMBL" id="BNCO01000048">
    <property type="protein sequence ID" value="GIL61911.1"/>
    <property type="molecule type" value="Genomic_DNA"/>
</dbReference>
<organism evidence="2 3">
    <name type="scientific">Volvox africanus</name>
    <dbReference type="NCBI Taxonomy" id="51714"/>
    <lineage>
        <taxon>Eukaryota</taxon>
        <taxon>Viridiplantae</taxon>
        <taxon>Chlorophyta</taxon>
        <taxon>core chlorophytes</taxon>
        <taxon>Chlorophyceae</taxon>
        <taxon>CS clade</taxon>
        <taxon>Chlamydomonadales</taxon>
        <taxon>Volvocaceae</taxon>
        <taxon>Volvox</taxon>
    </lineage>
</organism>
<feature type="non-terminal residue" evidence="2">
    <location>
        <position position="136"/>
    </location>
</feature>
<evidence type="ECO:0000313" key="2">
    <source>
        <dbReference type="EMBL" id="GIL61911.1"/>
    </source>
</evidence>
<evidence type="ECO:0000256" key="1">
    <source>
        <dbReference type="SAM" id="MobiDB-lite"/>
    </source>
</evidence>
<keyword evidence="3" id="KW-1185">Reference proteome</keyword>
<protein>
    <submittedName>
        <fullName evidence="2">Uncharacterized protein</fullName>
    </submittedName>
</protein>
<feature type="region of interest" description="Disordered" evidence="1">
    <location>
        <begin position="117"/>
        <end position="136"/>
    </location>
</feature>
<proteinExistence type="predicted"/>
<accession>A0A8J4BHW5</accession>
<name>A0A8J4BHW5_9CHLO</name>
<dbReference type="AlphaFoldDB" id="A0A8J4BHW5"/>
<evidence type="ECO:0000313" key="3">
    <source>
        <dbReference type="Proteomes" id="UP000747399"/>
    </source>
</evidence>
<reference evidence="2" key="1">
    <citation type="journal article" date="2021" name="Proc. Natl. Acad. Sci. U.S.A.">
        <title>Three genomes in the algal genus Volvox reveal the fate of a haploid sex-determining region after a transition to homothallism.</title>
        <authorList>
            <person name="Yamamoto K."/>
            <person name="Hamaji T."/>
            <person name="Kawai-Toyooka H."/>
            <person name="Matsuzaki R."/>
            <person name="Takahashi F."/>
            <person name="Nishimura Y."/>
            <person name="Kawachi M."/>
            <person name="Noguchi H."/>
            <person name="Minakuchi Y."/>
            <person name="Umen J.G."/>
            <person name="Toyoda A."/>
            <person name="Nozaki H."/>
        </authorList>
    </citation>
    <scope>NUCLEOTIDE SEQUENCE</scope>
    <source>
        <strain evidence="2">NIES-3780</strain>
    </source>
</reference>